<gene>
    <name evidence="2" type="ORF">FIV42_27620</name>
</gene>
<dbReference type="Pfam" id="PF03819">
    <property type="entry name" value="MazG"/>
    <property type="match status" value="1"/>
</dbReference>
<evidence type="ECO:0000313" key="2">
    <source>
        <dbReference type="EMBL" id="QDG54376.1"/>
    </source>
</evidence>
<sequence>MTEKSSELSLQQIQDAVDGWISQWEEGYWSPLANLARLVEEVGELSREINDQHGEKPKKSSEEEGRIGSELADILFVLVCIANSLDVDLTEEFEGVLEKYDIRDADRWTRKEDA</sequence>
<dbReference type="InterPro" id="IPR012359">
    <property type="entry name" value="MazG-related_YpjD"/>
</dbReference>
<keyword evidence="3" id="KW-1185">Reference proteome</keyword>
<name>A0A4Y6Q1C8_PERCE</name>
<reference evidence="2 3" key="1">
    <citation type="submission" date="2019-06" db="EMBL/GenBank/DDBJ databases">
        <title>Persicimonas caeni gen. nov., sp. nov., a predatory bacterium isolated from solar saltern.</title>
        <authorList>
            <person name="Wang S."/>
        </authorList>
    </citation>
    <scope>NUCLEOTIDE SEQUENCE [LARGE SCALE GENOMIC DNA]</scope>
    <source>
        <strain evidence="2 3">YN101</strain>
    </source>
</reference>
<dbReference type="PANTHER" id="PTHR42692:SF1">
    <property type="entry name" value="NUCLEOTIDE PYROPHOSPHOHYDROLASE"/>
    <property type="match status" value="1"/>
</dbReference>
<dbReference type="CDD" id="cd11531">
    <property type="entry name" value="NTP-PPase_BsYpjD"/>
    <property type="match status" value="1"/>
</dbReference>
<dbReference type="PANTHER" id="PTHR42692">
    <property type="entry name" value="NUCLEOTIDE PYROPHOSPHOHYDROLASE"/>
    <property type="match status" value="1"/>
</dbReference>
<organism evidence="2 3">
    <name type="scientific">Persicimonas caeni</name>
    <dbReference type="NCBI Taxonomy" id="2292766"/>
    <lineage>
        <taxon>Bacteria</taxon>
        <taxon>Deltaproteobacteria</taxon>
        <taxon>Bradymonadales</taxon>
        <taxon>Bradymonadaceae</taxon>
        <taxon>Persicimonas</taxon>
    </lineage>
</organism>
<evidence type="ECO:0000313" key="3">
    <source>
        <dbReference type="Proteomes" id="UP000315995"/>
    </source>
</evidence>
<keyword evidence="2" id="KW-0378">Hydrolase</keyword>
<evidence type="ECO:0000259" key="1">
    <source>
        <dbReference type="Pfam" id="PF03819"/>
    </source>
</evidence>
<dbReference type="Gene3D" id="1.10.287.1080">
    <property type="entry name" value="MazG-like"/>
    <property type="match status" value="1"/>
</dbReference>
<dbReference type="PIRSF" id="PIRSF029904">
    <property type="entry name" value="UCP029904_pph"/>
    <property type="match status" value="1"/>
</dbReference>
<protein>
    <submittedName>
        <fullName evidence="2">Nucleotide pyrophosphohydrolase</fullName>
    </submittedName>
</protein>
<dbReference type="RefSeq" id="WP_141200820.1">
    <property type="nucleotide sequence ID" value="NZ_CP041186.1"/>
</dbReference>
<dbReference type="GO" id="GO:0016787">
    <property type="term" value="F:hydrolase activity"/>
    <property type="evidence" value="ECO:0007669"/>
    <property type="project" value="UniProtKB-KW"/>
</dbReference>
<accession>A0A5B8YFN9</accession>
<dbReference type="AlphaFoldDB" id="A0A4Y6Q1C8"/>
<proteinExistence type="predicted"/>
<dbReference type="EMBL" id="CP041186">
    <property type="protein sequence ID" value="QDG54376.1"/>
    <property type="molecule type" value="Genomic_DNA"/>
</dbReference>
<dbReference type="InterPro" id="IPR047046">
    <property type="entry name" value="YpjD/YvdC"/>
</dbReference>
<accession>A0A4Y6Q1C8</accession>
<dbReference type="SUPFAM" id="SSF101386">
    <property type="entry name" value="all-alpha NTP pyrophosphatases"/>
    <property type="match status" value="1"/>
</dbReference>
<dbReference type="Proteomes" id="UP000315995">
    <property type="component" value="Chromosome"/>
</dbReference>
<dbReference type="InterPro" id="IPR004518">
    <property type="entry name" value="MazG-like_dom"/>
</dbReference>
<feature type="domain" description="NTP pyrophosphohydrolase MazG-like" evidence="1">
    <location>
        <begin position="30"/>
        <end position="107"/>
    </location>
</feature>
<dbReference type="OrthoDB" id="9807397at2"/>